<keyword evidence="3" id="KW-1185">Reference proteome</keyword>
<evidence type="ECO:0000256" key="1">
    <source>
        <dbReference type="SAM" id="MobiDB-lite"/>
    </source>
</evidence>
<evidence type="ECO:0000313" key="3">
    <source>
        <dbReference type="Proteomes" id="UP000677082"/>
    </source>
</evidence>
<accession>A0A920BNR1</accession>
<gene>
    <name evidence="2" type="ORF">Ato02nite_078650</name>
</gene>
<reference evidence="2 3" key="1">
    <citation type="submission" date="2021-03" db="EMBL/GenBank/DDBJ databases">
        <title>Whole genome shotgun sequence of Actinoplanes toevensis NBRC 105298.</title>
        <authorList>
            <person name="Komaki H."/>
            <person name="Tamura T."/>
        </authorList>
    </citation>
    <scope>NUCLEOTIDE SEQUENCE [LARGE SCALE GENOMIC DNA]</scope>
    <source>
        <strain evidence="2 3">NBRC 105298</strain>
    </source>
</reference>
<dbReference type="Proteomes" id="UP000677082">
    <property type="component" value="Unassembled WGS sequence"/>
</dbReference>
<evidence type="ECO:0000313" key="2">
    <source>
        <dbReference type="EMBL" id="GIM96072.1"/>
    </source>
</evidence>
<protein>
    <submittedName>
        <fullName evidence="2">Uncharacterized protein</fullName>
    </submittedName>
</protein>
<comment type="caution">
    <text evidence="2">The sequence shown here is derived from an EMBL/GenBank/DDBJ whole genome shotgun (WGS) entry which is preliminary data.</text>
</comment>
<organism evidence="2 3">
    <name type="scientific">Paractinoplanes toevensis</name>
    <dbReference type="NCBI Taxonomy" id="571911"/>
    <lineage>
        <taxon>Bacteria</taxon>
        <taxon>Bacillati</taxon>
        <taxon>Actinomycetota</taxon>
        <taxon>Actinomycetes</taxon>
        <taxon>Micromonosporales</taxon>
        <taxon>Micromonosporaceae</taxon>
        <taxon>Paractinoplanes</taxon>
    </lineage>
</organism>
<feature type="region of interest" description="Disordered" evidence="1">
    <location>
        <begin position="1"/>
        <end position="20"/>
    </location>
</feature>
<dbReference type="EMBL" id="BOQN01000105">
    <property type="protein sequence ID" value="GIM96072.1"/>
    <property type="molecule type" value="Genomic_DNA"/>
</dbReference>
<dbReference type="AlphaFoldDB" id="A0A920BNR1"/>
<sequence length="249" mass="26251">MWAHGPTALVDSRGPAADDSGVRSGAWTVDHALRALATGCAALPAVGAVVLGPESVRLRLTTPDEAPPPGWTATDQGRTWAASVHQLANAAVDDRIPEPYPLLVSVGVVDGGRLLLNLAEAGGLVSVEGDLELARNLVRSWSRRLTTSPWSGRVRAIRVGFPPDSDFAGWDLDRLAEAAAELDDPYGGILLFADRPQGREAYQVERLLAEPARRWTVVAVDGGDAAWRLTVGVDGSVDTGMLAEPARAA</sequence>
<name>A0A920BNR1_9ACTN</name>
<proteinExistence type="predicted"/>